<dbReference type="Proteomes" id="UP000006591">
    <property type="component" value="Chromosome 3"/>
</dbReference>
<dbReference type="EnsemblPlants" id="ONIVA03G23420.1">
    <property type="protein sequence ID" value="ONIVA03G23420.1"/>
    <property type="gene ID" value="ONIVA03G23420"/>
</dbReference>
<organism evidence="3">
    <name type="scientific">Oryza nivara</name>
    <name type="common">Indian wild rice</name>
    <name type="synonym">Oryza sativa f. spontanea</name>
    <dbReference type="NCBI Taxonomy" id="4536"/>
    <lineage>
        <taxon>Eukaryota</taxon>
        <taxon>Viridiplantae</taxon>
        <taxon>Streptophyta</taxon>
        <taxon>Embryophyta</taxon>
        <taxon>Tracheophyta</taxon>
        <taxon>Spermatophyta</taxon>
        <taxon>Magnoliopsida</taxon>
        <taxon>Liliopsida</taxon>
        <taxon>Poales</taxon>
        <taxon>Poaceae</taxon>
        <taxon>BOP clade</taxon>
        <taxon>Oryzoideae</taxon>
        <taxon>Oryzeae</taxon>
        <taxon>Oryzinae</taxon>
        <taxon>Oryza</taxon>
    </lineage>
</organism>
<accession>A0A0E0GP62</accession>
<reference evidence="3" key="1">
    <citation type="submission" date="2015-04" db="UniProtKB">
        <authorList>
            <consortium name="EnsemblPlants"/>
        </authorList>
    </citation>
    <scope>IDENTIFICATION</scope>
    <source>
        <strain evidence="3">SL10</strain>
    </source>
</reference>
<proteinExistence type="predicted"/>
<evidence type="ECO:0000256" key="2">
    <source>
        <dbReference type="SAM" id="SignalP"/>
    </source>
</evidence>
<dbReference type="Gramene" id="ONIVA03G23420.1">
    <property type="protein sequence ID" value="ONIVA03G23420.1"/>
    <property type="gene ID" value="ONIVA03G23420"/>
</dbReference>
<feature type="compositionally biased region" description="Pro residues" evidence="1">
    <location>
        <begin position="79"/>
        <end position="92"/>
    </location>
</feature>
<name>A0A0E0GP62_ORYNI</name>
<dbReference type="HOGENOM" id="CLU_1339410_0_0_1"/>
<feature type="chain" id="PRO_5002360800" evidence="2">
    <location>
        <begin position="24"/>
        <end position="205"/>
    </location>
</feature>
<evidence type="ECO:0000256" key="1">
    <source>
        <dbReference type="SAM" id="MobiDB-lite"/>
    </source>
</evidence>
<dbReference type="AlphaFoldDB" id="A0A0E0GP62"/>
<reference evidence="3" key="2">
    <citation type="submission" date="2018-04" db="EMBL/GenBank/DDBJ databases">
        <title>OnivRS2 (Oryza nivara Reference Sequence Version 2).</title>
        <authorList>
            <person name="Zhang J."/>
            <person name="Kudrna D."/>
            <person name="Lee S."/>
            <person name="Talag J."/>
            <person name="Rajasekar S."/>
            <person name="Welchert J."/>
            <person name="Hsing Y.-I."/>
            <person name="Wing R.A."/>
        </authorList>
    </citation>
    <scope>NUCLEOTIDE SEQUENCE [LARGE SCALE GENOMIC DNA]</scope>
    <source>
        <strain evidence="3">SL10</strain>
    </source>
</reference>
<feature type="signal peptide" evidence="2">
    <location>
        <begin position="1"/>
        <end position="23"/>
    </location>
</feature>
<feature type="region of interest" description="Disordered" evidence="1">
    <location>
        <begin position="72"/>
        <end position="184"/>
    </location>
</feature>
<keyword evidence="4" id="KW-1185">Reference proteome</keyword>
<evidence type="ECO:0000313" key="3">
    <source>
        <dbReference type="EnsemblPlants" id="ONIVA03G23420.1"/>
    </source>
</evidence>
<protein>
    <submittedName>
        <fullName evidence="3">Uncharacterized protein</fullName>
    </submittedName>
</protein>
<sequence length="205" mass="22751">MRYFRFSISILLFLVCSLLRVRLEVEPTYTIIRLFIHIRYSIIRPHTRSLSRLLEALAPPIRARRLAALRPRPRRFALAPPPRAPTPSPPRRSPTAWRVRLRCRRREDSSAAAGGATGRAGPRPARAGSRTRPGPTLLPLISAAARVGSRRPATSPGSRSRSHPAPLPAPVRRSPGSTAATATARTWRRCSPVDVCHNQSLDFKT</sequence>
<evidence type="ECO:0000313" key="4">
    <source>
        <dbReference type="Proteomes" id="UP000006591"/>
    </source>
</evidence>
<feature type="compositionally biased region" description="Low complexity" evidence="1">
    <location>
        <begin position="110"/>
        <end position="135"/>
    </location>
</feature>
<keyword evidence="2" id="KW-0732">Signal</keyword>